<evidence type="ECO:0000313" key="2">
    <source>
        <dbReference type="Proteomes" id="UP001311730"/>
    </source>
</evidence>
<reference evidence="1 2" key="1">
    <citation type="submission" date="2023-12" db="EMBL/GenBank/DDBJ databases">
        <title>Genomic sequences of Capnocytophaga and Parvimonas strains.</title>
        <authorList>
            <person name="Watt R.M."/>
            <person name="Wang M."/>
            <person name="Yang T."/>
            <person name="Tong W.M."/>
        </authorList>
    </citation>
    <scope>NUCLEOTIDE SEQUENCE [LARGE SCALE GENOMIC DNA]</scope>
    <source>
        <strain evidence="1 2">CCUG 13096</strain>
    </source>
</reference>
<sequence length="330" mass="38618">MSKNFFKKEEFIKFLPKNGVNSIDSYTNYVENADKYFRNRLFEIVENIFNAKSLDALDELREIGEELFEIIESVSKTHYRAGFMKYLDFIEKEIALSRKITHTSVPLEVIEDINPKAEVDNIGSIHYNCGKVRNTLYNRLTTQSRYNNNDKIIFPIRFIRLVFSRKGKEESFRNIIKKQIDDIIYFVGNSPKKIKDIKELKILKDGTVFINQEKVNTKTDLGELVELKVNKKDNLREIVIDHVQSISSILESLDKEEYPQFTLITNEFRKHANGNLSDDQINLLSSLIANDDSFINKIDFEEFKKEFEKINAKVELQLMHSTYNSRKGAK</sequence>
<protein>
    <submittedName>
        <fullName evidence="1">Uncharacterized protein</fullName>
    </submittedName>
</protein>
<name>A0ABU5Z6T2_9FLAO</name>
<proteinExistence type="predicted"/>
<organism evidence="1 2">
    <name type="scientific">Capnocytophaga gingivalis</name>
    <dbReference type="NCBI Taxonomy" id="1017"/>
    <lineage>
        <taxon>Bacteria</taxon>
        <taxon>Pseudomonadati</taxon>
        <taxon>Bacteroidota</taxon>
        <taxon>Flavobacteriia</taxon>
        <taxon>Flavobacteriales</taxon>
        <taxon>Flavobacteriaceae</taxon>
        <taxon>Capnocytophaga</taxon>
    </lineage>
</organism>
<keyword evidence="2" id="KW-1185">Reference proteome</keyword>
<accession>A0ABU5Z6T2</accession>
<dbReference type="Proteomes" id="UP001311730">
    <property type="component" value="Unassembled WGS sequence"/>
</dbReference>
<dbReference type="RefSeq" id="WP_323982381.1">
    <property type="nucleotide sequence ID" value="NZ_JAYKBW010000001.1"/>
</dbReference>
<dbReference type="EMBL" id="JAYKBW010000001">
    <property type="protein sequence ID" value="MEB3073867.1"/>
    <property type="molecule type" value="Genomic_DNA"/>
</dbReference>
<gene>
    <name evidence="1" type="ORF">VJJ08_00950</name>
</gene>
<evidence type="ECO:0000313" key="1">
    <source>
        <dbReference type="EMBL" id="MEB3073867.1"/>
    </source>
</evidence>
<comment type="caution">
    <text evidence="1">The sequence shown here is derived from an EMBL/GenBank/DDBJ whole genome shotgun (WGS) entry which is preliminary data.</text>
</comment>